<organism evidence="1 2">
    <name type="scientific">Chengkuizengella axinellae</name>
    <dbReference type="NCBI Taxonomy" id="3064388"/>
    <lineage>
        <taxon>Bacteria</taxon>
        <taxon>Bacillati</taxon>
        <taxon>Bacillota</taxon>
        <taxon>Bacilli</taxon>
        <taxon>Bacillales</taxon>
        <taxon>Paenibacillaceae</taxon>
        <taxon>Chengkuizengella</taxon>
    </lineage>
</organism>
<dbReference type="EMBL" id="JAVAMP010000004">
    <property type="protein sequence ID" value="MDP5274840.1"/>
    <property type="molecule type" value="Genomic_DNA"/>
</dbReference>
<sequence length="447" mass="52734">MRWNLDRFYKSEMSEQMWHKDLQVLSDLYKSADFDKAEELESYLWTYAYAKVSIDDNRSYWENNIFVLENTLKDFYEEDDMDFKSCQIQDKVNQILSPLKNHDFGGLTSFQAATSTDSKIRNQYFNYANKFYETNKNQLSTLLLKWIEIQKKEEIPSYYFKVRDKLVSKISYFHELLEKQVSMKSEGKLSWVDLNFNEESKLHEMNYDIGKNNIIHLMKDLNPEWSETIQYLFDSGCVEASCKKTKEKKAFTMPVSYNKDPLCFIHSVTNRASFFGLTHELAHGLHFYKYKETNRNYILPDTSVLEIFPTSVDLYTSYRLEGQSGFSQRVISTVLFQFAITEFIFKLIDNAPDHPDYIQEIWMDVCKFTFGDYLEENNYLWCGNRLVWSHINEGMCYVFGGVLALELFEILKNGSVSSMERINSVLSLPAGADIEDWNKILSFVKWD</sequence>
<dbReference type="Proteomes" id="UP001231941">
    <property type="component" value="Unassembled WGS sequence"/>
</dbReference>
<name>A0ABT9IZN6_9BACL</name>
<dbReference type="Gene3D" id="1.10.1370.30">
    <property type="match status" value="1"/>
</dbReference>
<evidence type="ECO:0008006" key="3">
    <source>
        <dbReference type="Google" id="ProtNLM"/>
    </source>
</evidence>
<keyword evidence="2" id="KW-1185">Reference proteome</keyword>
<evidence type="ECO:0000313" key="1">
    <source>
        <dbReference type="EMBL" id="MDP5274840.1"/>
    </source>
</evidence>
<dbReference type="RefSeq" id="WP_305992142.1">
    <property type="nucleotide sequence ID" value="NZ_JAVAMP010000004.1"/>
</dbReference>
<protein>
    <recommendedName>
        <fullName evidence="3">Peptidase M3A/M3B catalytic domain-containing protein</fullName>
    </recommendedName>
</protein>
<gene>
    <name evidence="1" type="ORF">Q5Y73_12040</name>
</gene>
<dbReference type="SUPFAM" id="SSF55486">
    <property type="entry name" value="Metalloproteases ('zincins'), catalytic domain"/>
    <property type="match status" value="1"/>
</dbReference>
<accession>A0ABT9IZN6</accession>
<reference evidence="1 2" key="1">
    <citation type="submission" date="2023-08" db="EMBL/GenBank/DDBJ databases">
        <authorList>
            <person name="Park J.-S."/>
        </authorList>
    </citation>
    <scope>NUCLEOTIDE SEQUENCE [LARGE SCALE GENOMIC DNA]</scope>
    <source>
        <strain evidence="1 2">2205SS18-9</strain>
    </source>
</reference>
<comment type="caution">
    <text evidence="1">The sequence shown here is derived from an EMBL/GenBank/DDBJ whole genome shotgun (WGS) entry which is preliminary data.</text>
</comment>
<evidence type="ECO:0000313" key="2">
    <source>
        <dbReference type="Proteomes" id="UP001231941"/>
    </source>
</evidence>
<proteinExistence type="predicted"/>